<dbReference type="SMART" id="SM00184">
    <property type="entry name" value="RING"/>
    <property type="match status" value="1"/>
</dbReference>
<dbReference type="PANTHER" id="PTHR22765:SF434">
    <property type="entry name" value="GB|AAD18119.1-RELATED"/>
    <property type="match status" value="1"/>
</dbReference>
<dbReference type="EMBL" id="CAJNDS010001469">
    <property type="protein sequence ID" value="CAE7261356.1"/>
    <property type="molecule type" value="Genomic_DNA"/>
</dbReference>
<accession>A0A812MBT9</accession>
<keyword evidence="2" id="KW-1133">Transmembrane helix</keyword>
<keyword evidence="1" id="KW-0863">Zinc-finger</keyword>
<dbReference type="AlphaFoldDB" id="A0A812MBT9"/>
<keyword evidence="2" id="KW-0812">Transmembrane</keyword>
<feature type="domain" description="RING-type" evidence="3">
    <location>
        <begin position="152"/>
        <end position="197"/>
    </location>
</feature>
<keyword evidence="5" id="KW-1185">Reference proteome</keyword>
<dbReference type="InterPro" id="IPR013083">
    <property type="entry name" value="Znf_RING/FYVE/PHD"/>
</dbReference>
<dbReference type="PANTHER" id="PTHR22765">
    <property type="entry name" value="RING FINGER AND PROTEASE ASSOCIATED DOMAIN-CONTAINING"/>
    <property type="match status" value="1"/>
</dbReference>
<dbReference type="InterPro" id="IPR051826">
    <property type="entry name" value="E3_ubiquitin-ligase_domain"/>
</dbReference>
<comment type="caution">
    <text evidence="4">The sequence shown here is derived from an EMBL/GenBank/DDBJ whole genome shotgun (WGS) entry which is preliminary data.</text>
</comment>
<gene>
    <name evidence="4" type="ORF">SNAT2548_LOCUS13681</name>
</gene>
<sequence>MMAMVRHLLCCRGMTLSKKLLVFLLLLSGIFLAVLATAVAFHPEMHSANVQSRWMVVLIYPVAITAFSGAACIAIDNYDEHREVEVTDWAEPAQSAAQKVVRRIWASELFGKLETSRLEFFSHFAQRGPPVEWASASPAPWVCTTPVLVKTCLCCLDDFEDTSQVAILPCGHVFHDACIQAWSLSLAEAASSCPACRAHFHTTMPV</sequence>
<name>A0A812MBT9_9DINO</name>
<organism evidence="4 5">
    <name type="scientific">Symbiodinium natans</name>
    <dbReference type="NCBI Taxonomy" id="878477"/>
    <lineage>
        <taxon>Eukaryota</taxon>
        <taxon>Sar</taxon>
        <taxon>Alveolata</taxon>
        <taxon>Dinophyceae</taxon>
        <taxon>Suessiales</taxon>
        <taxon>Symbiodiniaceae</taxon>
        <taxon>Symbiodinium</taxon>
    </lineage>
</organism>
<dbReference type="GO" id="GO:0006511">
    <property type="term" value="P:ubiquitin-dependent protein catabolic process"/>
    <property type="evidence" value="ECO:0007669"/>
    <property type="project" value="TreeGrafter"/>
</dbReference>
<dbReference type="InterPro" id="IPR001841">
    <property type="entry name" value="Znf_RING"/>
</dbReference>
<keyword evidence="2" id="KW-0472">Membrane</keyword>
<dbReference type="OrthoDB" id="21204at2759"/>
<dbReference type="Gene3D" id="3.30.40.10">
    <property type="entry name" value="Zinc/RING finger domain, C3HC4 (zinc finger)"/>
    <property type="match status" value="1"/>
</dbReference>
<keyword evidence="1" id="KW-0862">Zinc</keyword>
<dbReference type="SUPFAM" id="SSF57850">
    <property type="entry name" value="RING/U-box"/>
    <property type="match status" value="1"/>
</dbReference>
<evidence type="ECO:0000256" key="1">
    <source>
        <dbReference type="PROSITE-ProRule" id="PRU00175"/>
    </source>
</evidence>
<dbReference type="Proteomes" id="UP000604046">
    <property type="component" value="Unassembled WGS sequence"/>
</dbReference>
<dbReference type="GO" id="GO:0061630">
    <property type="term" value="F:ubiquitin protein ligase activity"/>
    <property type="evidence" value="ECO:0007669"/>
    <property type="project" value="TreeGrafter"/>
</dbReference>
<evidence type="ECO:0000259" key="3">
    <source>
        <dbReference type="PROSITE" id="PS50089"/>
    </source>
</evidence>
<dbReference type="PROSITE" id="PS50089">
    <property type="entry name" value="ZF_RING_2"/>
    <property type="match status" value="1"/>
</dbReference>
<feature type="transmembrane region" description="Helical" evidence="2">
    <location>
        <begin position="56"/>
        <end position="75"/>
    </location>
</feature>
<evidence type="ECO:0000256" key="2">
    <source>
        <dbReference type="SAM" id="Phobius"/>
    </source>
</evidence>
<evidence type="ECO:0000313" key="5">
    <source>
        <dbReference type="Proteomes" id="UP000604046"/>
    </source>
</evidence>
<keyword evidence="1" id="KW-0479">Metal-binding</keyword>
<protein>
    <recommendedName>
        <fullName evidence="3">RING-type domain-containing protein</fullName>
    </recommendedName>
</protein>
<proteinExistence type="predicted"/>
<dbReference type="GO" id="GO:0008270">
    <property type="term" value="F:zinc ion binding"/>
    <property type="evidence" value="ECO:0007669"/>
    <property type="project" value="UniProtKB-KW"/>
</dbReference>
<dbReference type="Pfam" id="PF13639">
    <property type="entry name" value="zf-RING_2"/>
    <property type="match status" value="1"/>
</dbReference>
<evidence type="ECO:0000313" key="4">
    <source>
        <dbReference type="EMBL" id="CAE7261356.1"/>
    </source>
</evidence>
<reference evidence="4" key="1">
    <citation type="submission" date="2021-02" db="EMBL/GenBank/DDBJ databases">
        <authorList>
            <person name="Dougan E. K."/>
            <person name="Rhodes N."/>
            <person name="Thang M."/>
            <person name="Chan C."/>
        </authorList>
    </citation>
    <scope>NUCLEOTIDE SEQUENCE</scope>
</reference>